<organism evidence="2 3">
    <name type="scientific">Phaseolus vulgaris</name>
    <name type="common">Kidney bean</name>
    <name type="synonym">French bean</name>
    <dbReference type="NCBI Taxonomy" id="3885"/>
    <lineage>
        <taxon>Eukaryota</taxon>
        <taxon>Viridiplantae</taxon>
        <taxon>Streptophyta</taxon>
        <taxon>Embryophyta</taxon>
        <taxon>Tracheophyta</taxon>
        <taxon>Spermatophyta</taxon>
        <taxon>Magnoliopsida</taxon>
        <taxon>eudicotyledons</taxon>
        <taxon>Gunneridae</taxon>
        <taxon>Pentapetalae</taxon>
        <taxon>rosids</taxon>
        <taxon>fabids</taxon>
        <taxon>Fabales</taxon>
        <taxon>Fabaceae</taxon>
        <taxon>Papilionoideae</taxon>
        <taxon>50 kb inversion clade</taxon>
        <taxon>NPAAA clade</taxon>
        <taxon>indigoferoid/millettioid clade</taxon>
        <taxon>Phaseoleae</taxon>
        <taxon>Phaseolus</taxon>
    </lineage>
</organism>
<feature type="compositionally biased region" description="Polar residues" evidence="1">
    <location>
        <begin position="40"/>
        <end position="59"/>
    </location>
</feature>
<keyword evidence="3" id="KW-1185">Reference proteome</keyword>
<name>V7CW29_PHAVU</name>
<gene>
    <name evidence="2" type="ORF">PHAVU_001G147900g</name>
</gene>
<dbReference type="eggNOG" id="ENOG502SD5U">
    <property type="taxonomic scope" value="Eukaryota"/>
</dbReference>
<dbReference type="AlphaFoldDB" id="V7CW29"/>
<dbReference type="PANTHER" id="PTHR36746">
    <property type="entry name" value="BNAC04G51760D PROTEIN"/>
    <property type="match status" value="1"/>
</dbReference>
<dbReference type="OMA" id="PAFRAIH"/>
<protein>
    <submittedName>
        <fullName evidence="2">Uncharacterized protein</fullName>
    </submittedName>
</protein>
<dbReference type="PANTHER" id="PTHR36746:SF12">
    <property type="entry name" value="DUF4005 DOMAIN-CONTAINING PROTEIN"/>
    <property type="match status" value="1"/>
</dbReference>
<dbReference type="EMBL" id="CM002288">
    <property type="protein sequence ID" value="ESW34382.1"/>
    <property type="molecule type" value="Genomic_DNA"/>
</dbReference>
<sequence length="219" mass="24577">MENNNNSRSSICWKIRHALATNLAFKAIHRIKHYCREPRTVTTHENSSSLPLSTNFSQNRKAKDRQGEGTIPIKFDNSIPTSTPMLLAYPQVGTSQVAAKVEPEPRYVRGSRVGVSKGEDNGKDGTGPLKEQRMQQGKKTLDINDTFSEYIERARHRIRTVSNVGRGQNKSAPVEDSGNNNKIENHKDHFADFIQHAKKMRATSSVGKTSSLRRGYNKS</sequence>
<feature type="region of interest" description="Disordered" evidence="1">
    <location>
        <begin position="112"/>
        <end position="138"/>
    </location>
</feature>
<feature type="compositionally biased region" description="Polar residues" evidence="1">
    <location>
        <begin position="202"/>
        <end position="219"/>
    </location>
</feature>
<feature type="region of interest" description="Disordered" evidence="1">
    <location>
        <begin position="199"/>
        <end position="219"/>
    </location>
</feature>
<dbReference type="SMR" id="V7CW29"/>
<reference evidence="3" key="1">
    <citation type="journal article" date="2014" name="Nat. Genet.">
        <title>A reference genome for common bean and genome-wide analysis of dual domestications.</title>
        <authorList>
            <person name="Schmutz J."/>
            <person name="McClean P.E."/>
            <person name="Mamidi S."/>
            <person name="Wu G.A."/>
            <person name="Cannon S.B."/>
            <person name="Grimwood J."/>
            <person name="Jenkins J."/>
            <person name="Shu S."/>
            <person name="Song Q."/>
            <person name="Chavarro C."/>
            <person name="Torres-Torres M."/>
            <person name="Geffroy V."/>
            <person name="Moghaddam S.M."/>
            <person name="Gao D."/>
            <person name="Abernathy B."/>
            <person name="Barry K."/>
            <person name="Blair M."/>
            <person name="Brick M.A."/>
            <person name="Chovatia M."/>
            <person name="Gepts P."/>
            <person name="Goodstein D.M."/>
            <person name="Gonzales M."/>
            <person name="Hellsten U."/>
            <person name="Hyten D.L."/>
            <person name="Jia G."/>
            <person name="Kelly J.D."/>
            <person name="Kudrna D."/>
            <person name="Lee R."/>
            <person name="Richard M.M."/>
            <person name="Miklas P.N."/>
            <person name="Osorno J.M."/>
            <person name="Rodrigues J."/>
            <person name="Thareau V."/>
            <person name="Urrea C.A."/>
            <person name="Wang M."/>
            <person name="Yu Y."/>
            <person name="Zhang M."/>
            <person name="Wing R.A."/>
            <person name="Cregan P.B."/>
            <person name="Rokhsar D.S."/>
            <person name="Jackson S.A."/>
        </authorList>
    </citation>
    <scope>NUCLEOTIDE SEQUENCE [LARGE SCALE GENOMIC DNA]</scope>
    <source>
        <strain evidence="3">cv. G19833</strain>
    </source>
</reference>
<dbReference type="Proteomes" id="UP000000226">
    <property type="component" value="Chromosome 1"/>
</dbReference>
<evidence type="ECO:0000313" key="2">
    <source>
        <dbReference type="EMBL" id="ESW34382.1"/>
    </source>
</evidence>
<accession>V7CW29</accession>
<dbReference type="Gramene" id="ESW34382">
    <property type="protein sequence ID" value="ESW34382"/>
    <property type="gene ID" value="PHAVU_001G147900g"/>
</dbReference>
<evidence type="ECO:0000313" key="3">
    <source>
        <dbReference type="Proteomes" id="UP000000226"/>
    </source>
</evidence>
<evidence type="ECO:0000256" key="1">
    <source>
        <dbReference type="SAM" id="MobiDB-lite"/>
    </source>
</evidence>
<proteinExistence type="predicted"/>
<feature type="region of interest" description="Disordered" evidence="1">
    <location>
        <begin position="40"/>
        <end position="71"/>
    </location>
</feature>
<dbReference type="OrthoDB" id="1588050at2759"/>